<dbReference type="Gene3D" id="3.40.50.2300">
    <property type="match status" value="2"/>
</dbReference>
<evidence type="ECO:0000256" key="2">
    <source>
        <dbReference type="PROSITE-ProRule" id="PRU00169"/>
    </source>
</evidence>
<gene>
    <name evidence="4" type="ORF">FD145_1377</name>
</gene>
<dbReference type="InterPro" id="IPR001789">
    <property type="entry name" value="Sig_transdc_resp-reg_receiver"/>
</dbReference>
<dbReference type="Proteomes" id="UP000488506">
    <property type="component" value="Unassembled WGS sequence"/>
</dbReference>
<protein>
    <submittedName>
        <fullName evidence="4">CheY-like receiver AAA-type ATPase and DNA-binding domain-containing response regulator</fullName>
    </submittedName>
</protein>
<dbReference type="PANTHER" id="PTHR44591">
    <property type="entry name" value="STRESS RESPONSE REGULATOR PROTEIN 1"/>
    <property type="match status" value="1"/>
</dbReference>
<feature type="modified residue" description="4-aspartylphosphate" evidence="2">
    <location>
        <position position="208"/>
    </location>
</feature>
<name>A0A833KZY0_UNCSA</name>
<dbReference type="PANTHER" id="PTHR44591:SF3">
    <property type="entry name" value="RESPONSE REGULATORY DOMAIN-CONTAINING PROTEIN"/>
    <property type="match status" value="1"/>
</dbReference>
<keyword evidence="4" id="KW-0238">DNA-binding</keyword>
<dbReference type="GO" id="GO:0000160">
    <property type="term" value="P:phosphorelay signal transduction system"/>
    <property type="evidence" value="ECO:0007669"/>
    <property type="project" value="InterPro"/>
</dbReference>
<evidence type="ECO:0000313" key="4">
    <source>
        <dbReference type="EMBL" id="KAF0133232.1"/>
    </source>
</evidence>
<evidence type="ECO:0000259" key="3">
    <source>
        <dbReference type="PROSITE" id="PS50110"/>
    </source>
</evidence>
<comment type="caution">
    <text evidence="4">The sequence shown here is derived from an EMBL/GenBank/DDBJ whole genome shotgun (WGS) entry which is preliminary data.</text>
</comment>
<dbReference type="GO" id="GO:0003677">
    <property type="term" value="F:DNA binding"/>
    <property type="evidence" value="ECO:0007669"/>
    <property type="project" value="UniProtKB-KW"/>
</dbReference>
<dbReference type="SUPFAM" id="SSF52172">
    <property type="entry name" value="CheY-like"/>
    <property type="match status" value="2"/>
</dbReference>
<feature type="domain" description="Response regulatory" evidence="3">
    <location>
        <begin position="156"/>
        <end position="272"/>
    </location>
</feature>
<organism evidence="4 5">
    <name type="scientific">Candidatus Saganbacteria bacterium</name>
    <dbReference type="NCBI Taxonomy" id="2575572"/>
    <lineage>
        <taxon>Bacteria</taxon>
        <taxon>Bacillati</taxon>
        <taxon>Saganbacteria</taxon>
    </lineage>
</organism>
<feature type="domain" description="Response regulatory" evidence="3">
    <location>
        <begin position="5"/>
        <end position="120"/>
    </location>
</feature>
<reference evidence="4 5" key="1">
    <citation type="submission" date="2019-12" db="EMBL/GenBank/DDBJ databases">
        <authorList>
            <person name="Wolfe R."/>
            <person name="Danczak R."/>
            <person name="Wilkins M."/>
        </authorList>
    </citation>
    <scope>NUCLEOTIDE SEQUENCE [LARGE SCALE GENOMIC DNA]</scope>
    <source>
        <strain evidence="4">X2_MaxBin.013</strain>
    </source>
</reference>
<proteinExistence type="predicted"/>
<feature type="modified residue" description="4-aspartylphosphate" evidence="2">
    <location>
        <position position="53"/>
    </location>
</feature>
<dbReference type="InterPro" id="IPR050595">
    <property type="entry name" value="Bact_response_regulator"/>
</dbReference>
<dbReference type="CDD" id="cd00156">
    <property type="entry name" value="REC"/>
    <property type="match status" value="1"/>
</dbReference>
<dbReference type="PROSITE" id="PS50110">
    <property type="entry name" value="RESPONSE_REGULATORY"/>
    <property type="match status" value="2"/>
</dbReference>
<dbReference type="EMBL" id="WPAF01000031">
    <property type="protein sequence ID" value="KAF0133232.1"/>
    <property type="molecule type" value="Genomic_DNA"/>
</dbReference>
<sequence length="272" mass="31200">MKKPNILAIDDEDSVRISLTETFSDIYNIIPASSDREAYEILGREDIDVVLLDLRLPLLDIGVKTFKEIHRKRPDLNIIIVTAVEAEGKEKLREYASEIFAYVVKPWNIEEIHKVINQALADREKGLSDEDAHYQLQGIYKKEIRKKKGTLSKQKTILAIDDELSTIQSLEMILENMGGYNLIKAFDGNEGLNKYKEYKNKIDYVFVDYSMNGMNGLEFIEKFRELNNKIPVYLMTGLIPPDDFPKLVADKGGNNIIPKPFSIEIIKETLEI</sequence>
<dbReference type="InterPro" id="IPR011006">
    <property type="entry name" value="CheY-like_superfamily"/>
</dbReference>
<evidence type="ECO:0000256" key="1">
    <source>
        <dbReference type="ARBA" id="ARBA00022553"/>
    </source>
</evidence>
<dbReference type="Pfam" id="PF00072">
    <property type="entry name" value="Response_reg"/>
    <property type="match status" value="2"/>
</dbReference>
<evidence type="ECO:0000313" key="5">
    <source>
        <dbReference type="Proteomes" id="UP000488506"/>
    </source>
</evidence>
<dbReference type="SMART" id="SM00448">
    <property type="entry name" value="REC"/>
    <property type="match status" value="2"/>
</dbReference>
<dbReference type="AlphaFoldDB" id="A0A833KZY0"/>
<accession>A0A833KZY0</accession>
<keyword evidence="1 2" id="KW-0597">Phosphoprotein</keyword>